<dbReference type="InterPro" id="IPR050190">
    <property type="entry name" value="UPF0213_domain"/>
</dbReference>
<protein>
    <submittedName>
        <fullName evidence="3">GIY-YIG nuclease family protein</fullName>
    </submittedName>
</protein>
<evidence type="ECO:0000256" key="1">
    <source>
        <dbReference type="ARBA" id="ARBA00007435"/>
    </source>
</evidence>
<dbReference type="PANTHER" id="PTHR34477:SF5">
    <property type="entry name" value="BSL5627 PROTEIN"/>
    <property type="match status" value="1"/>
</dbReference>
<name>A0ABY9XQE8_9FLAO</name>
<dbReference type="CDD" id="cd10449">
    <property type="entry name" value="GIY-YIG_SLX1_like"/>
    <property type="match status" value="1"/>
</dbReference>
<evidence type="ECO:0000313" key="4">
    <source>
        <dbReference type="Proteomes" id="UP001302806"/>
    </source>
</evidence>
<gene>
    <name evidence="3" type="ORF">RHP51_13365</name>
</gene>
<dbReference type="EMBL" id="CP134537">
    <property type="protein sequence ID" value="WNH08151.1"/>
    <property type="molecule type" value="Genomic_DNA"/>
</dbReference>
<dbReference type="Proteomes" id="UP001302806">
    <property type="component" value="Chromosome"/>
</dbReference>
<dbReference type="RefSeq" id="WP_415864897.1">
    <property type="nucleotide sequence ID" value="NZ_CP134537.1"/>
</dbReference>
<dbReference type="Gene3D" id="3.40.1440.10">
    <property type="entry name" value="GIY-YIG endonuclease"/>
    <property type="match status" value="1"/>
</dbReference>
<dbReference type="PANTHER" id="PTHR34477">
    <property type="entry name" value="UPF0213 PROTEIN YHBQ"/>
    <property type="match status" value="1"/>
</dbReference>
<dbReference type="SUPFAM" id="SSF82771">
    <property type="entry name" value="GIY-YIG endonuclease"/>
    <property type="match status" value="1"/>
</dbReference>
<evidence type="ECO:0000313" key="3">
    <source>
        <dbReference type="EMBL" id="WNH08151.1"/>
    </source>
</evidence>
<evidence type="ECO:0000259" key="2">
    <source>
        <dbReference type="PROSITE" id="PS50164"/>
    </source>
</evidence>
<proteinExistence type="inferred from homology"/>
<organism evidence="3 4">
    <name type="scientific">Thalassobellus suaedae</name>
    <dbReference type="NCBI Taxonomy" id="3074124"/>
    <lineage>
        <taxon>Bacteria</taxon>
        <taxon>Pseudomonadati</taxon>
        <taxon>Bacteroidota</taxon>
        <taxon>Flavobacteriia</taxon>
        <taxon>Flavobacteriales</taxon>
        <taxon>Flavobacteriaceae</taxon>
        <taxon>Thalassobellus</taxon>
    </lineage>
</organism>
<dbReference type="InterPro" id="IPR035901">
    <property type="entry name" value="GIY-YIG_endonuc_sf"/>
</dbReference>
<accession>A0ABY9XQE8</accession>
<dbReference type="InterPro" id="IPR000305">
    <property type="entry name" value="GIY-YIG_endonuc"/>
</dbReference>
<comment type="similarity">
    <text evidence="1">Belongs to the UPF0213 family.</text>
</comment>
<feature type="domain" description="GIY-YIG" evidence="2">
    <location>
        <begin position="1"/>
        <end position="77"/>
    </location>
</feature>
<dbReference type="PROSITE" id="PS50164">
    <property type="entry name" value="GIY_YIG"/>
    <property type="match status" value="1"/>
</dbReference>
<reference evidence="3 4" key="1">
    <citation type="submission" date="2023-09" db="EMBL/GenBank/DDBJ databases">
        <title>Thalassobella suaedae gen. nov., sp. nov., a marine bacterium of the family Flavobacteriaceae isolated from a halophyte Suaeda japonica.</title>
        <authorList>
            <person name="Lee S.Y."/>
            <person name="Hwang C.Y."/>
        </authorList>
    </citation>
    <scope>NUCLEOTIDE SEQUENCE [LARGE SCALE GENOMIC DNA]</scope>
    <source>
        <strain evidence="3 4">HL-DH14</strain>
    </source>
</reference>
<sequence length="85" mass="10356">MKYYVYILYSETINKYYIGSTQDVLIRLDKHLQNHKGFTGKSKDWVLKYTEVYDSKSDSIKRELQIKKWKSRKMIEKLIKEKSKE</sequence>
<dbReference type="Pfam" id="PF01541">
    <property type="entry name" value="GIY-YIG"/>
    <property type="match status" value="1"/>
</dbReference>